<comment type="function">
    <text evidence="11">Transcriptional regulator that controls a genetic switch in male development. It is necessary and sufficient for initiating male sex determination by directing the development of supporting cell precursors (pre-Sertoli cells) as Sertoli rather than granulosa cells. Involved in different aspects of gene regulation including promoter activation or repression. Binds to the DNA consensus sequence 5'-[AT]AACAA[AT]-3'. SRY HMG box recognizes DNA by partial intercalation in the minor groove and promotes DNA bending. Also involved in pre-mRNA splicing. In male adult brain involved in the maintenance of motor functions of dopaminergic neurons.</text>
</comment>
<evidence type="ECO:0000256" key="13">
    <source>
        <dbReference type="SAM" id="MobiDB-lite"/>
    </source>
</evidence>
<dbReference type="PANTHER" id="PTHR10270:SF161">
    <property type="entry name" value="SEX-DETERMINING REGION Y PROTEIN"/>
    <property type="match status" value="1"/>
</dbReference>
<evidence type="ECO:0000256" key="12">
    <source>
        <dbReference type="PROSITE-ProRule" id="PRU00267"/>
    </source>
</evidence>
<keyword evidence="16" id="KW-1185">Reference proteome</keyword>
<dbReference type="GO" id="GO:0005516">
    <property type="term" value="F:calmodulin binding"/>
    <property type="evidence" value="ECO:0007669"/>
    <property type="project" value="UniProtKB-KW"/>
</dbReference>
<organism evidence="15 16">
    <name type="scientific">Caerostris extrusa</name>
    <name type="common">Bark spider</name>
    <name type="synonym">Caerostris bankana</name>
    <dbReference type="NCBI Taxonomy" id="172846"/>
    <lineage>
        <taxon>Eukaryota</taxon>
        <taxon>Metazoa</taxon>
        <taxon>Ecdysozoa</taxon>
        <taxon>Arthropoda</taxon>
        <taxon>Chelicerata</taxon>
        <taxon>Arachnida</taxon>
        <taxon>Araneae</taxon>
        <taxon>Araneomorphae</taxon>
        <taxon>Entelegynae</taxon>
        <taxon>Araneoidea</taxon>
        <taxon>Araneidae</taxon>
        <taxon>Caerostris</taxon>
    </lineage>
</organism>
<feature type="domain" description="HMG box" evidence="14">
    <location>
        <begin position="23"/>
        <end position="54"/>
    </location>
</feature>
<dbReference type="GO" id="GO:0016607">
    <property type="term" value="C:nuclear speck"/>
    <property type="evidence" value="ECO:0007669"/>
    <property type="project" value="UniProtKB-SubCell"/>
</dbReference>
<evidence type="ECO:0000256" key="4">
    <source>
        <dbReference type="ARBA" id="ARBA00022782"/>
    </source>
</evidence>
<feature type="region of interest" description="Disordered" evidence="13">
    <location>
        <begin position="41"/>
        <end position="67"/>
    </location>
</feature>
<dbReference type="GO" id="GO:0000978">
    <property type="term" value="F:RNA polymerase II cis-regulatory region sequence-specific DNA binding"/>
    <property type="evidence" value="ECO:0007669"/>
    <property type="project" value="TreeGrafter"/>
</dbReference>
<proteinExistence type="inferred from homology"/>
<evidence type="ECO:0000256" key="8">
    <source>
        <dbReference type="ARBA" id="ARBA00023159"/>
    </source>
</evidence>
<dbReference type="EMBL" id="BPLR01010008">
    <property type="protein sequence ID" value="GIY36095.1"/>
    <property type="molecule type" value="Genomic_DNA"/>
</dbReference>
<keyword evidence="7 12" id="KW-0238">DNA-binding</keyword>
<dbReference type="InterPro" id="IPR036910">
    <property type="entry name" value="HMG_box_dom_sf"/>
</dbReference>
<keyword evidence="6" id="KW-0726">Sexual differentiation</keyword>
<feature type="compositionally biased region" description="Polar residues" evidence="13">
    <location>
        <begin position="44"/>
        <end position="54"/>
    </location>
</feature>
<dbReference type="PANTHER" id="PTHR10270">
    <property type="entry name" value="SOX TRANSCRIPTION FACTOR"/>
    <property type="match status" value="1"/>
</dbReference>
<dbReference type="GO" id="GO:0007548">
    <property type="term" value="P:sex differentiation"/>
    <property type="evidence" value="ECO:0007669"/>
    <property type="project" value="UniProtKB-KW"/>
</dbReference>
<evidence type="ECO:0000256" key="6">
    <source>
        <dbReference type="ARBA" id="ARBA00022928"/>
    </source>
</evidence>
<dbReference type="GO" id="GO:0001228">
    <property type="term" value="F:DNA-binding transcription activator activity, RNA polymerase II-specific"/>
    <property type="evidence" value="ECO:0007669"/>
    <property type="project" value="TreeGrafter"/>
</dbReference>
<dbReference type="SUPFAM" id="SSF47095">
    <property type="entry name" value="HMG-box"/>
    <property type="match status" value="1"/>
</dbReference>
<gene>
    <name evidence="15" type="ORF">CEXT_449881</name>
</gene>
<comment type="similarity">
    <text evidence="2">Belongs to the SRY family.</text>
</comment>
<keyword evidence="4" id="KW-0221">Differentiation</keyword>
<evidence type="ECO:0000256" key="10">
    <source>
        <dbReference type="ARBA" id="ARBA00032498"/>
    </source>
</evidence>
<keyword evidence="8" id="KW-0010">Activator</keyword>
<evidence type="ECO:0000256" key="11">
    <source>
        <dbReference type="ARBA" id="ARBA00045821"/>
    </source>
</evidence>
<evidence type="ECO:0000313" key="16">
    <source>
        <dbReference type="Proteomes" id="UP001054945"/>
    </source>
</evidence>
<evidence type="ECO:0000259" key="14">
    <source>
        <dbReference type="PROSITE" id="PS50118"/>
    </source>
</evidence>
<evidence type="ECO:0000256" key="7">
    <source>
        <dbReference type="ARBA" id="ARBA00023125"/>
    </source>
</evidence>
<dbReference type="Gene3D" id="1.10.30.10">
    <property type="entry name" value="High mobility group box domain"/>
    <property type="match status" value="1"/>
</dbReference>
<comment type="caution">
    <text evidence="15">The sequence shown here is derived from an EMBL/GenBank/DDBJ whole genome shotgun (WGS) entry which is preliminary data.</text>
</comment>
<sequence length="154" mass="18031">MIPSMSITKLPNPLVSENMANHIKRPMNSFMVWSRERRKKVAQENPTVPNSEITSDYRYPIKRKPKPKQNLHQRQLYVWDPHYFPKHFIQPFFPVHAAFEQNARSDMVPNVFDLYGVRNLPFPTPTGYEAETGKQKDYSTVGDVIDRIVARNCI</sequence>
<evidence type="ECO:0000256" key="5">
    <source>
        <dbReference type="ARBA" id="ARBA00022860"/>
    </source>
</evidence>
<dbReference type="Pfam" id="PF00505">
    <property type="entry name" value="HMG_box"/>
    <property type="match status" value="1"/>
</dbReference>
<name>A0AAV4SUE1_CAEEX</name>
<dbReference type="GO" id="GO:0030154">
    <property type="term" value="P:cell differentiation"/>
    <property type="evidence" value="ECO:0007669"/>
    <property type="project" value="UniProtKB-KW"/>
</dbReference>
<keyword evidence="5" id="KW-0112">Calmodulin-binding</keyword>
<dbReference type="Proteomes" id="UP001054945">
    <property type="component" value="Unassembled WGS sequence"/>
</dbReference>
<accession>A0AAV4SUE1</accession>
<evidence type="ECO:0000256" key="9">
    <source>
        <dbReference type="ARBA" id="ARBA00023163"/>
    </source>
</evidence>
<keyword evidence="12" id="KW-0539">Nucleus</keyword>
<dbReference type="PROSITE" id="PS50118">
    <property type="entry name" value="HMG_BOX_2"/>
    <property type="match status" value="1"/>
</dbReference>
<dbReference type="InterPro" id="IPR009071">
    <property type="entry name" value="HMG_box_dom"/>
</dbReference>
<reference evidence="15 16" key="1">
    <citation type="submission" date="2021-06" db="EMBL/GenBank/DDBJ databases">
        <title>Caerostris extrusa draft genome.</title>
        <authorList>
            <person name="Kono N."/>
            <person name="Arakawa K."/>
        </authorList>
    </citation>
    <scope>NUCLEOTIDE SEQUENCE [LARGE SCALE GENOMIC DNA]</scope>
</reference>
<keyword evidence="9" id="KW-0804">Transcription</keyword>
<evidence type="ECO:0000256" key="2">
    <source>
        <dbReference type="ARBA" id="ARBA00005998"/>
    </source>
</evidence>
<evidence type="ECO:0000256" key="1">
    <source>
        <dbReference type="ARBA" id="ARBA00004324"/>
    </source>
</evidence>
<protein>
    <recommendedName>
        <fullName evidence="3">Sex-determining region Y protein</fullName>
    </recommendedName>
    <alternativeName>
        <fullName evidence="10">Testis-determining factor</fullName>
    </alternativeName>
</protein>
<dbReference type="AlphaFoldDB" id="A0AAV4SUE1"/>
<feature type="DNA-binding region" description="HMG box" evidence="12">
    <location>
        <begin position="23"/>
        <end position="54"/>
    </location>
</feature>
<comment type="subcellular location">
    <subcellularLocation>
        <location evidence="1">Nucleus speckle</location>
    </subcellularLocation>
</comment>
<dbReference type="InterPro" id="IPR050140">
    <property type="entry name" value="SRY-related_HMG-box_TF-like"/>
</dbReference>
<evidence type="ECO:0000256" key="3">
    <source>
        <dbReference type="ARBA" id="ARBA00019052"/>
    </source>
</evidence>
<evidence type="ECO:0000313" key="15">
    <source>
        <dbReference type="EMBL" id="GIY36095.1"/>
    </source>
</evidence>